<evidence type="ECO:0000256" key="2">
    <source>
        <dbReference type="ARBA" id="ARBA00022692"/>
    </source>
</evidence>
<dbReference type="GO" id="GO:0016020">
    <property type="term" value="C:membrane"/>
    <property type="evidence" value="ECO:0007669"/>
    <property type="project" value="UniProtKB-SubCell"/>
</dbReference>
<dbReference type="Pfam" id="PF10337">
    <property type="entry name" value="ArAE_2_N"/>
    <property type="match status" value="1"/>
</dbReference>
<keyword evidence="3 6" id="KW-1133">Transmembrane helix</keyword>
<feature type="transmembrane region" description="Helical" evidence="6">
    <location>
        <begin position="154"/>
        <end position="175"/>
    </location>
</feature>
<feature type="domain" description="DUF2421" evidence="7">
    <location>
        <begin position="805"/>
        <end position="1031"/>
    </location>
</feature>
<sequence length="1063" mass="116761">MSLNGSAEEISMAPNPDRTSSAESHEASPKESTTDGASKPSSEKAKQPSKLKQTWTKIGGGIPPVVALALCQADAVANHFGTLGYLVAIVSVLGFCIMPRAKFVQTLLLNILSICLSTAVQLLVVYCAVTARQHTEASSGPSSMGVPTPGTSTAAYNSSASAVSAIWLFAQIYMVTTLRAKLPQLQFPAIIYCIFVFTATTYAPTFPNMAAGINFARNLFEAFLAGLAIAAVVSFLIVPMNSRQVVFREMTGYLQTLRKVWKVEVAYLQSLEGLEAFTEAASTGKKGKRTETPQAAAVKKAVAGIGELSGKLNGDLPFAKREVAFGNLGPDEIQELSRLIRRVMLPTVGLSSVIDIFERLGELDYWNRKAETAVGDADPQEKQKRAIQEWNDIMKAVHEPFSSITQVLDEGILHAMLCLKLQKLPKKKNGSSDNDGFGAGADDIEARGEDAQPGGKGFAEFLDRKSQEFYHGKEMVLQTWCERKGIRLAPDFFDHPADALYSTASMERVMTEGTHARNQRQLYLLLYMEFLFYSISQSVLALVRFADAKVADGTMSKTRLIVPGLIRMKKWMKSTYKVEDTSDGDDRVMADVDGAGNTLYLGEAYRIRKDPEHLPATNVFEKFGNGVRTMPRFLRSNESVFGFRAACATMSIGIIAFLADTQRFFIQQRLLWSLFMVAISMNVTAGFSIFSFALRLLGTVVAMLFAFLIYYIPNRNIAGILVLLWLFAGVGFYFVVKYPRFIIAALIGVVTTTLIIGYELEVRKIGTAAATSNGQGYLPVYLFGPYRLAAVAGGLAVAFFWTIFPYPVSENSELRRNLGASLYLLANYYSIVHETVQGRIRGDEGDMLLKTSPGRRLEKARIKVFTKQTMLLSGLRQASAMSKWQLQIGGRFPKETYDALIQCIQNVHNYMSLIAFASATFANPEDESESVWLSDFRKLISSANFTSHEITSLLSLLSHSIGSGQPLPPYLKAPKPFQLSARLEAMDKDILSVRHYAEPGYAAFAVLQISTRCIIGDLDNILKQVKSLVGELDFSFHVVSTASSSTASSETLFSSGGDREKND</sequence>
<dbReference type="InterPro" id="IPR018823">
    <property type="entry name" value="ArAE_2_N"/>
</dbReference>
<feature type="transmembrane region" description="Helical" evidence="6">
    <location>
        <begin position="187"/>
        <end position="207"/>
    </location>
</feature>
<feature type="region of interest" description="Disordered" evidence="5">
    <location>
        <begin position="1"/>
        <end position="52"/>
    </location>
</feature>
<feature type="transmembrane region" description="Helical" evidence="6">
    <location>
        <begin position="696"/>
        <end position="712"/>
    </location>
</feature>
<evidence type="ECO:0000256" key="1">
    <source>
        <dbReference type="ARBA" id="ARBA00004141"/>
    </source>
</evidence>
<evidence type="ECO:0000313" key="10">
    <source>
        <dbReference type="EMBL" id="EON69722.1"/>
    </source>
</evidence>
<feature type="transmembrane region" description="Helical" evidence="6">
    <location>
        <begin position="741"/>
        <end position="760"/>
    </location>
</feature>
<evidence type="ECO:0000259" key="7">
    <source>
        <dbReference type="Pfam" id="PF10334"/>
    </source>
</evidence>
<dbReference type="Proteomes" id="UP000016924">
    <property type="component" value="Unassembled WGS sequence"/>
</dbReference>
<feature type="compositionally biased region" description="Basic and acidic residues" evidence="5">
    <location>
        <begin position="23"/>
        <end position="33"/>
    </location>
</feature>
<gene>
    <name evidence="10" type="ORF">W97_08982</name>
</gene>
<dbReference type="InterPro" id="IPR018820">
    <property type="entry name" value="BRE4-related_DUF2421"/>
</dbReference>
<protein>
    <recommendedName>
        <fullName evidence="12">ER transporter 6TM N-terminal domain-containing protein</fullName>
    </recommendedName>
</protein>
<name>R7Z6D2_CONA1</name>
<dbReference type="eggNOG" id="KOG4711">
    <property type="taxonomic scope" value="Eukaryota"/>
</dbReference>
<evidence type="ECO:0000259" key="9">
    <source>
        <dbReference type="Pfam" id="PF13515"/>
    </source>
</evidence>
<evidence type="ECO:0000256" key="5">
    <source>
        <dbReference type="SAM" id="MobiDB-lite"/>
    </source>
</evidence>
<feature type="domain" description="Putative ER transporter 6TM N-terminal" evidence="8">
    <location>
        <begin position="63"/>
        <end position="420"/>
    </location>
</feature>
<dbReference type="HOGENOM" id="CLU_001788_0_1_1"/>
<evidence type="ECO:0000256" key="4">
    <source>
        <dbReference type="ARBA" id="ARBA00023136"/>
    </source>
</evidence>
<evidence type="ECO:0000256" key="3">
    <source>
        <dbReference type="ARBA" id="ARBA00022989"/>
    </source>
</evidence>
<dbReference type="Pfam" id="PF13515">
    <property type="entry name" value="FUSC_2"/>
    <property type="match status" value="1"/>
</dbReference>
<proteinExistence type="predicted"/>
<feature type="domain" description="Integral membrane bound transporter" evidence="9">
    <location>
        <begin position="664"/>
        <end position="801"/>
    </location>
</feature>
<evidence type="ECO:0008006" key="12">
    <source>
        <dbReference type="Google" id="ProtNLM"/>
    </source>
</evidence>
<comment type="subcellular location">
    <subcellularLocation>
        <location evidence="1">Membrane</location>
        <topology evidence="1">Multi-pass membrane protein</topology>
    </subcellularLocation>
</comment>
<feature type="transmembrane region" description="Helical" evidence="6">
    <location>
        <begin position="717"/>
        <end position="735"/>
    </location>
</feature>
<dbReference type="PANTHER" id="PTHR37994">
    <property type="entry name" value="ARAE_2_N DOMAIN-CONTAINING PROTEIN-RELATED"/>
    <property type="match status" value="1"/>
</dbReference>
<dbReference type="OMA" id="RFPKKQY"/>
<dbReference type="STRING" id="1168221.R7Z6D2"/>
<accession>R7Z6D2</accession>
<keyword evidence="4 6" id="KW-0472">Membrane</keyword>
<reference evidence="11" key="1">
    <citation type="submission" date="2012-06" db="EMBL/GenBank/DDBJ databases">
        <title>The genome sequence of Coniosporium apollinis CBS 100218.</title>
        <authorList>
            <consortium name="The Broad Institute Genome Sequencing Platform"/>
            <person name="Cuomo C."/>
            <person name="Gorbushina A."/>
            <person name="Noack S."/>
            <person name="Walker B."/>
            <person name="Young S.K."/>
            <person name="Zeng Q."/>
            <person name="Gargeya S."/>
            <person name="Fitzgerald M."/>
            <person name="Haas B."/>
            <person name="Abouelleil A."/>
            <person name="Alvarado L."/>
            <person name="Arachchi H.M."/>
            <person name="Berlin A.M."/>
            <person name="Chapman S.B."/>
            <person name="Goldberg J."/>
            <person name="Griggs A."/>
            <person name="Gujja S."/>
            <person name="Hansen M."/>
            <person name="Howarth C."/>
            <person name="Imamovic A."/>
            <person name="Larimer J."/>
            <person name="McCowan C."/>
            <person name="Montmayeur A."/>
            <person name="Murphy C."/>
            <person name="Neiman D."/>
            <person name="Pearson M."/>
            <person name="Priest M."/>
            <person name="Roberts A."/>
            <person name="Saif S."/>
            <person name="Shea T."/>
            <person name="Sisk P."/>
            <person name="Sykes S."/>
            <person name="Wortman J."/>
            <person name="Nusbaum C."/>
            <person name="Birren B."/>
        </authorList>
    </citation>
    <scope>NUCLEOTIDE SEQUENCE [LARGE SCALE GENOMIC DNA]</scope>
    <source>
        <strain evidence="11">CBS 100218</strain>
    </source>
</reference>
<feature type="transmembrane region" description="Helical" evidence="6">
    <location>
        <begin position="219"/>
        <end position="238"/>
    </location>
</feature>
<dbReference type="OrthoDB" id="2274698at2759"/>
<keyword evidence="11" id="KW-1185">Reference proteome</keyword>
<organism evidence="10 11">
    <name type="scientific">Coniosporium apollinis (strain CBS 100218)</name>
    <name type="common">Rock-inhabiting black yeast</name>
    <dbReference type="NCBI Taxonomy" id="1168221"/>
    <lineage>
        <taxon>Eukaryota</taxon>
        <taxon>Fungi</taxon>
        <taxon>Dikarya</taxon>
        <taxon>Ascomycota</taxon>
        <taxon>Pezizomycotina</taxon>
        <taxon>Dothideomycetes</taxon>
        <taxon>Dothideomycetes incertae sedis</taxon>
        <taxon>Coniosporium</taxon>
    </lineage>
</organism>
<feature type="transmembrane region" description="Helical" evidence="6">
    <location>
        <begin position="76"/>
        <end position="95"/>
    </location>
</feature>
<feature type="transmembrane region" description="Helical" evidence="6">
    <location>
        <begin position="640"/>
        <end position="658"/>
    </location>
</feature>
<feature type="transmembrane region" description="Helical" evidence="6">
    <location>
        <begin position="780"/>
        <end position="804"/>
    </location>
</feature>
<feature type="transmembrane region" description="Helical" evidence="6">
    <location>
        <begin position="670"/>
        <end position="690"/>
    </location>
</feature>
<feature type="transmembrane region" description="Helical" evidence="6">
    <location>
        <begin position="524"/>
        <end position="546"/>
    </location>
</feature>
<dbReference type="RefSeq" id="XP_007785039.1">
    <property type="nucleotide sequence ID" value="XM_007786849.1"/>
</dbReference>
<dbReference type="Pfam" id="PF10334">
    <property type="entry name" value="BRE4"/>
    <property type="match status" value="1"/>
</dbReference>
<evidence type="ECO:0000256" key="6">
    <source>
        <dbReference type="SAM" id="Phobius"/>
    </source>
</evidence>
<dbReference type="InterPro" id="IPR049453">
    <property type="entry name" value="Memb_transporter_dom"/>
</dbReference>
<evidence type="ECO:0000313" key="11">
    <source>
        <dbReference type="Proteomes" id="UP000016924"/>
    </source>
</evidence>
<feature type="transmembrane region" description="Helical" evidence="6">
    <location>
        <begin position="107"/>
        <end position="131"/>
    </location>
</feature>
<dbReference type="PANTHER" id="PTHR37994:SF4">
    <property type="entry name" value="ER TRANSPORTER 6TM N-TERMINAL DOMAIN-CONTAINING PROTEIN-RELATED"/>
    <property type="match status" value="1"/>
</dbReference>
<dbReference type="GeneID" id="19906293"/>
<evidence type="ECO:0000259" key="8">
    <source>
        <dbReference type="Pfam" id="PF10337"/>
    </source>
</evidence>
<keyword evidence="2 6" id="KW-0812">Transmembrane</keyword>
<dbReference type="EMBL" id="JH767625">
    <property type="protein sequence ID" value="EON69722.1"/>
    <property type="molecule type" value="Genomic_DNA"/>
</dbReference>
<dbReference type="AlphaFoldDB" id="R7Z6D2"/>